<dbReference type="PANTHER" id="PTHR30002:SF4">
    <property type="entry name" value="EPOXYQUEUOSINE REDUCTASE"/>
    <property type="match status" value="1"/>
</dbReference>
<protein>
    <submittedName>
        <fullName evidence="3">Unannotated protein</fullName>
    </submittedName>
</protein>
<feature type="domain" description="4Fe-4S ferredoxin-type" evidence="2">
    <location>
        <begin position="189"/>
        <end position="218"/>
    </location>
</feature>
<dbReference type="PANTHER" id="PTHR30002">
    <property type="entry name" value="EPOXYQUEUOSINE REDUCTASE"/>
    <property type="match status" value="1"/>
</dbReference>
<gene>
    <name evidence="3" type="ORF">UFOPK3139_02130</name>
</gene>
<evidence type="ECO:0000256" key="1">
    <source>
        <dbReference type="ARBA" id="ARBA00022485"/>
    </source>
</evidence>
<dbReference type="NCBIfam" id="TIGR00276">
    <property type="entry name" value="tRNA epoxyqueuosine(34) reductase QueG"/>
    <property type="match status" value="1"/>
</dbReference>
<dbReference type="InterPro" id="IPR017896">
    <property type="entry name" value="4Fe4S_Fe-S-bd"/>
</dbReference>
<dbReference type="SUPFAM" id="SSF54862">
    <property type="entry name" value="4Fe-4S ferredoxins"/>
    <property type="match status" value="1"/>
</dbReference>
<dbReference type="PROSITE" id="PS51379">
    <property type="entry name" value="4FE4S_FER_2"/>
    <property type="match status" value="1"/>
</dbReference>
<dbReference type="InterPro" id="IPR004453">
    <property type="entry name" value="QueG"/>
</dbReference>
<keyword evidence="1" id="KW-0479">Metal-binding</keyword>
<accession>A0A6J7ANP9</accession>
<reference evidence="3" key="1">
    <citation type="submission" date="2020-05" db="EMBL/GenBank/DDBJ databases">
        <authorList>
            <person name="Chiriac C."/>
            <person name="Salcher M."/>
            <person name="Ghai R."/>
            <person name="Kavagutti S V."/>
        </authorList>
    </citation>
    <scope>NUCLEOTIDE SEQUENCE</scope>
</reference>
<dbReference type="Gene3D" id="3.30.70.20">
    <property type="match status" value="1"/>
</dbReference>
<name>A0A6J7ANP9_9ZZZZ</name>
<organism evidence="3">
    <name type="scientific">freshwater metagenome</name>
    <dbReference type="NCBI Taxonomy" id="449393"/>
    <lineage>
        <taxon>unclassified sequences</taxon>
        <taxon>metagenomes</taxon>
        <taxon>ecological metagenomes</taxon>
    </lineage>
</organism>
<dbReference type="Pfam" id="PF13484">
    <property type="entry name" value="Fer4_16"/>
    <property type="match status" value="1"/>
</dbReference>
<evidence type="ECO:0000313" key="3">
    <source>
        <dbReference type="EMBL" id="CAB4834581.1"/>
    </source>
</evidence>
<dbReference type="EMBL" id="CAFABA010000099">
    <property type="protein sequence ID" value="CAB4834581.1"/>
    <property type="molecule type" value="Genomic_DNA"/>
</dbReference>
<keyword evidence="1" id="KW-0004">4Fe-4S</keyword>
<dbReference type="GO" id="GO:0052693">
    <property type="term" value="F:epoxyqueuosine reductase activity"/>
    <property type="evidence" value="ECO:0007669"/>
    <property type="project" value="TreeGrafter"/>
</dbReference>
<evidence type="ECO:0000259" key="2">
    <source>
        <dbReference type="PROSITE" id="PS51379"/>
    </source>
</evidence>
<dbReference type="GO" id="GO:0008616">
    <property type="term" value="P:tRNA queuosine(34) biosynthetic process"/>
    <property type="evidence" value="ECO:0007669"/>
    <property type="project" value="InterPro"/>
</dbReference>
<keyword evidence="1" id="KW-0408">Iron</keyword>
<keyword evidence="1" id="KW-0411">Iron-sulfur</keyword>
<proteinExistence type="predicted"/>
<sequence length="383" mass="41998">MTYRCRRACHDDHVRTLDELAQIGRAAGLDSVGFCTAAPFVEARAAIEARKAAGQHAGMDFTFRRPEYSTTPTMALRDARSIVVGAIAYRRREPRLAPNPEEPLATVASYAWEEYYAPLKAALGEVGSHLRAAGWRTRVVVDDNALVDRAAAVRAGIGWYGKSSNVLLTGRGSWFVLGSLLTDAALVEHDPPGVADGCGPCRRCLDGCPTEAIVAPGVVDARRCLSWLLQARGTFPVEHRVALGDRIYGCDDCQEVCPPNRRDDRQERPEAGLAARARVSVLALLEDDDQTLLERHGRWYIPDRDPRWLRRNALVVLANTGHATDPDIARRVRAALVHYLAVDDAMLVAHAVWAARCLGQEHLLAAVADHTDPQVQVELVGVR</sequence>
<dbReference type="GO" id="GO:0051539">
    <property type="term" value="F:4 iron, 4 sulfur cluster binding"/>
    <property type="evidence" value="ECO:0007669"/>
    <property type="project" value="UniProtKB-KW"/>
</dbReference>
<dbReference type="AlphaFoldDB" id="A0A6J7ANP9"/>